<dbReference type="AlphaFoldDB" id="A0A4U0NXA0"/>
<dbReference type="SUPFAM" id="SSF52402">
    <property type="entry name" value="Adenine nucleotide alpha hydrolases-like"/>
    <property type="match status" value="2"/>
</dbReference>
<dbReference type="PANTHER" id="PTHR46268">
    <property type="entry name" value="STRESS RESPONSE PROTEIN NHAX"/>
    <property type="match status" value="1"/>
</dbReference>
<proteinExistence type="inferred from homology"/>
<comment type="caution">
    <text evidence="3">The sequence shown here is derived from an EMBL/GenBank/DDBJ whole genome shotgun (WGS) entry which is preliminary data.</text>
</comment>
<sequence length="309" mass="32882">MEPAATEPVAAEPNTAEPIATESVVTVGLDGSPESLAAARWAAREAERRQLTVRLLHAWILLSPEPTDVPAEMDQNYWARRIVGDAQAELQGRHPGLSVTVDLVAEEPATALLRAAVESQLLVLGSRGLESVESYFLGDVSMHVVARAERPVVLVRVGMHEAEPSPVHTGGVVVGLGLRGPCDTVLDFAFAAAVQRGVPLKAVHGRSLPVQAFVPWGVDPDVSKEIREEALGELGQALRPWRDRFPDVAVTEDVRLESAARAIVGAAEGADLLVIGRRRHRAGLTPRIGPAAHAAVHHAPCPVAVVPHD</sequence>
<dbReference type="PANTHER" id="PTHR46268:SF6">
    <property type="entry name" value="UNIVERSAL STRESS PROTEIN UP12"/>
    <property type="match status" value="1"/>
</dbReference>
<dbReference type="PRINTS" id="PR01438">
    <property type="entry name" value="UNVRSLSTRESS"/>
</dbReference>
<accession>A0A4U0NXA0</accession>
<keyword evidence="4" id="KW-1185">Reference proteome</keyword>
<evidence type="ECO:0000256" key="1">
    <source>
        <dbReference type="ARBA" id="ARBA00008791"/>
    </source>
</evidence>
<name>A0A4U0NXA0_9ACTN</name>
<dbReference type="InterPro" id="IPR014729">
    <property type="entry name" value="Rossmann-like_a/b/a_fold"/>
</dbReference>
<organism evidence="3 4">
    <name type="scientific">Streptomyces piniterrae</name>
    <dbReference type="NCBI Taxonomy" id="2571125"/>
    <lineage>
        <taxon>Bacteria</taxon>
        <taxon>Bacillati</taxon>
        <taxon>Actinomycetota</taxon>
        <taxon>Actinomycetes</taxon>
        <taxon>Kitasatosporales</taxon>
        <taxon>Streptomycetaceae</taxon>
        <taxon>Streptomyces</taxon>
    </lineage>
</organism>
<dbReference type="OrthoDB" id="4867015at2"/>
<dbReference type="Pfam" id="PF00582">
    <property type="entry name" value="Usp"/>
    <property type="match status" value="2"/>
</dbReference>
<dbReference type="Gene3D" id="3.40.50.620">
    <property type="entry name" value="HUPs"/>
    <property type="match status" value="2"/>
</dbReference>
<dbReference type="InterPro" id="IPR006016">
    <property type="entry name" value="UspA"/>
</dbReference>
<evidence type="ECO:0000259" key="2">
    <source>
        <dbReference type="Pfam" id="PF00582"/>
    </source>
</evidence>
<comment type="similarity">
    <text evidence="1">Belongs to the universal stress protein A family.</text>
</comment>
<evidence type="ECO:0000313" key="4">
    <source>
        <dbReference type="Proteomes" id="UP000308697"/>
    </source>
</evidence>
<protein>
    <submittedName>
        <fullName evidence="3">Universal stress protein</fullName>
    </submittedName>
</protein>
<evidence type="ECO:0000313" key="3">
    <source>
        <dbReference type="EMBL" id="TJZ59300.1"/>
    </source>
</evidence>
<gene>
    <name evidence="3" type="ORF">FCH28_04210</name>
</gene>
<reference evidence="3 4" key="1">
    <citation type="submission" date="2019-04" db="EMBL/GenBank/DDBJ databases">
        <title>Streptomyces piniterrae sp. nov., a heliquinomycin-producing actinomycete isolated from rhizosphere soil of Pinus yunnanensis.</title>
        <authorList>
            <person name="Zhuang X."/>
            <person name="Zhao J."/>
        </authorList>
    </citation>
    <scope>NUCLEOTIDE SEQUENCE [LARGE SCALE GENOMIC DNA]</scope>
    <source>
        <strain evidence="4">jys28</strain>
    </source>
</reference>
<dbReference type="InterPro" id="IPR006015">
    <property type="entry name" value="Universal_stress_UspA"/>
</dbReference>
<feature type="domain" description="UspA" evidence="2">
    <location>
        <begin position="25"/>
        <end position="156"/>
    </location>
</feature>
<dbReference type="EMBL" id="SUMB01000001">
    <property type="protein sequence ID" value="TJZ59300.1"/>
    <property type="molecule type" value="Genomic_DNA"/>
</dbReference>
<dbReference type="Proteomes" id="UP000308697">
    <property type="component" value="Unassembled WGS sequence"/>
</dbReference>
<dbReference type="RefSeq" id="WP_136738252.1">
    <property type="nucleotide sequence ID" value="NZ_SUMB01000001.1"/>
</dbReference>
<feature type="domain" description="UspA" evidence="2">
    <location>
        <begin position="172"/>
        <end position="307"/>
    </location>
</feature>